<proteinExistence type="predicted"/>
<dbReference type="AlphaFoldDB" id="A0A6J4Q4Y2"/>
<protein>
    <submittedName>
        <fullName evidence="1">Uncharacterized protein</fullName>
    </submittedName>
</protein>
<organism evidence="1">
    <name type="scientific">uncultured Ramlibacter sp</name>
    <dbReference type="NCBI Taxonomy" id="260755"/>
    <lineage>
        <taxon>Bacteria</taxon>
        <taxon>Pseudomonadati</taxon>
        <taxon>Pseudomonadota</taxon>
        <taxon>Betaproteobacteria</taxon>
        <taxon>Burkholderiales</taxon>
        <taxon>Comamonadaceae</taxon>
        <taxon>Ramlibacter</taxon>
        <taxon>environmental samples</taxon>
    </lineage>
</organism>
<name>A0A6J4Q4Y2_9BURK</name>
<gene>
    <name evidence="1" type="ORF">AVDCRST_MAG51-2440</name>
</gene>
<feature type="non-terminal residue" evidence="1">
    <location>
        <position position="1"/>
    </location>
</feature>
<reference evidence="1" key="1">
    <citation type="submission" date="2020-02" db="EMBL/GenBank/DDBJ databases">
        <authorList>
            <person name="Meier V. D."/>
        </authorList>
    </citation>
    <scope>NUCLEOTIDE SEQUENCE</scope>
    <source>
        <strain evidence="1">AVDCRST_MAG51</strain>
    </source>
</reference>
<accession>A0A6J4Q4Y2</accession>
<feature type="non-terminal residue" evidence="1">
    <location>
        <position position="41"/>
    </location>
</feature>
<sequence>DGPARTRCGVQAGLRLADIQSGRCNPRCDSLSKVSACCIAI</sequence>
<dbReference type="EMBL" id="CADCUX010000523">
    <property type="protein sequence ID" value="CAA9428043.1"/>
    <property type="molecule type" value="Genomic_DNA"/>
</dbReference>
<evidence type="ECO:0000313" key="1">
    <source>
        <dbReference type="EMBL" id="CAA9428043.1"/>
    </source>
</evidence>